<dbReference type="OrthoDB" id="97614at2157"/>
<sequence length="120" mass="12763">MGVKTEGLKYALAFSVFSVLDALTTWAGVRRGFAEGNPVIASRISNPTLFFGSFALFTILGIALILLSIKLAERVPAAGYFPPFFVLLKALPVVNNAFLLTGTSPLQLALTTTGLLFSIP</sequence>
<keyword evidence="1" id="KW-1133">Transmembrane helix</keyword>
<evidence type="ECO:0000259" key="2">
    <source>
        <dbReference type="Pfam" id="PF18902"/>
    </source>
</evidence>
<keyword evidence="4" id="KW-1185">Reference proteome</keyword>
<organism evidence="3 4">
    <name type="scientific">Thermococcus profundus</name>
    <dbReference type="NCBI Taxonomy" id="49899"/>
    <lineage>
        <taxon>Archaea</taxon>
        <taxon>Methanobacteriati</taxon>
        <taxon>Methanobacteriota</taxon>
        <taxon>Thermococci</taxon>
        <taxon>Thermococcales</taxon>
        <taxon>Thermococcaceae</taxon>
        <taxon>Thermococcus</taxon>
    </lineage>
</organism>
<keyword evidence="1" id="KW-0472">Membrane</keyword>
<feature type="domain" description="DUF5658" evidence="2">
    <location>
        <begin position="13"/>
        <end position="101"/>
    </location>
</feature>
<accession>A0A2Z2MD05</accession>
<dbReference type="Pfam" id="PF18902">
    <property type="entry name" value="DUF5658"/>
    <property type="match status" value="1"/>
</dbReference>
<keyword evidence="1" id="KW-0812">Transmembrane</keyword>
<proteinExistence type="predicted"/>
<feature type="transmembrane region" description="Helical" evidence="1">
    <location>
        <begin position="7"/>
        <end position="29"/>
    </location>
</feature>
<evidence type="ECO:0000256" key="1">
    <source>
        <dbReference type="SAM" id="Phobius"/>
    </source>
</evidence>
<gene>
    <name evidence="3" type="ORF">A3L09_04055</name>
</gene>
<protein>
    <recommendedName>
        <fullName evidence="2">DUF5658 domain-containing protein</fullName>
    </recommendedName>
</protein>
<evidence type="ECO:0000313" key="4">
    <source>
        <dbReference type="Proteomes" id="UP000250179"/>
    </source>
</evidence>
<dbReference type="RefSeq" id="WP_088857746.1">
    <property type="nucleotide sequence ID" value="NZ_CP014862.1"/>
</dbReference>
<dbReference type="AlphaFoldDB" id="A0A2Z2MD05"/>
<evidence type="ECO:0000313" key="3">
    <source>
        <dbReference type="EMBL" id="ASJ02485.1"/>
    </source>
</evidence>
<feature type="transmembrane region" description="Helical" evidence="1">
    <location>
        <begin position="49"/>
        <end position="69"/>
    </location>
</feature>
<dbReference type="Proteomes" id="UP000250179">
    <property type="component" value="Chromosome"/>
</dbReference>
<reference evidence="3 4" key="1">
    <citation type="submission" date="2016-03" db="EMBL/GenBank/DDBJ databases">
        <title>Complete genome sequence of Thermococcus profundus strain DT5432.</title>
        <authorList>
            <person name="Oger P.M."/>
        </authorList>
    </citation>
    <scope>NUCLEOTIDE SEQUENCE [LARGE SCALE GENOMIC DNA]</scope>
    <source>
        <strain evidence="3 4">DT 5432</strain>
    </source>
</reference>
<dbReference type="KEGG" id="tprf:A3L09_04055"/>
<name>A0A2Z2MD05_THEPR</name>
<dbReference type="InterPro" id="IPR043717">
    <property type="entry name" value="DUF5658"/>
</dbReference>
<dbReference type="GeneID" id="33319558"/>
<dbReference type="EMBL" id="CP014862">
    <property type="protein sequence ID" value="ASJ02485.1"/>
    <property type="molecule type" value="Genomic_DNA"/>
</dbReference>